<keyword evidence="5" id="KW-0804">Transcription</keyword>
<keyword evidence="4" id="KW-0548">Nucleotidyltransferase</keyword>
<protein>
    <recommendedName>
        <fullName evidence="1">DNA-directed RNA polymerase</fullName>
        <ecNumber evidence="1">2.7.7.6</ecNumber>
    </recommendedName>
</protein>
<dbReference type="InterPro" id="IPR042102">
    <property type="entry name" value="RNA_pol_Rpb1_3_sf"/>
</dbReference>
<dbReference type="Gene3D" id="6.10.250.2940">
    <property type="match status" value="1"/>
</dbReference>
<dbReference type="EC" id="2.7.7.6" evidence="1"/>
<dbReference type="GO" id="GO:0006351">
    <property type="term" value="P:DNA-templated transcription"/>
    <property type="evidence" value="ECO:0007669"/>
    <property type="project" value="InterPro"/>
</dbReference>
<evidence type="ECO:0000256" key="3">
    <source>
        <dbReference type="ARBA" id="ARBA00022679"/>
    </source>
</evidence>
<dbReference type="InterPro" id="IPR006592">
    <property type="entry name" value="RNA_pol_N"/>
</dbReference>
<reference evidence="7" key="1">
    <citation type="journal article" date="2020" name="Nature">
        <title>Giant virus diversity and host interactions through global metagenomics.</title>
        <authorList>
            <person name="Schulz F."/>
            <person name="Roux S."/>
            <person name="Paez-Espino D."/>
            <person name="Jungbluth S."/>
            <person name="Walsh D.A."/>
            <person name="Denef V.J."/>
            <person name="McMahon K.D."/>
            <person name="Konstantinidis K.T."/>
            <person name="Eloe-Fadrosh E.A."/>
            <person name="Kyrpides N.C."/>
            <person name="Woyke T."/>
        </authorList>
    </citation>
    <scope>NUCLEOTIDE SEQUENCE</scope>
    <source>
        <strain evidence="7">GVMAG-M-3300023174-102</strain>
    </source>
</reference>
<dbReference type="Pfam" id="PF05000">
    <property type="entry name" value="RNA_pol_Rpb1_4"/>
    <property type="match status" value="1"/>
</dbReference>
<evidence type="ECO:0000256" key="4">
    <source>
        <dbReference type="ARBA" id="ARBA00022695"/>
    </source>
</evidence>
<sequence length="397" mass="44376">MKLLHKASMQAMEVIIKPYKTLRMNLAICKSFNADFDGDEMNIHVAQTLESQTELRLLSAAKYNIISPQGSKPNMCIVQDSLLGAYRMSLGTQKLTKEQFFNISLKIGDDVLPDVLKRIQHIRRVLIEKGKKAQCFNGKGLVSLILPDDFNYEKHNNADPQEPWLRIYKGVIYEGALEKSVIGATNNSIIQIINKEYGADRASQFIDTIQFIANNWLLVSGFTVGIKDCIIPPTEINNNGVNKKQQIRDVVEKCFIEAENIKTTTNNPNIRELRINAALSKAKDIGLKIAKDALAPTNNFLSTVNSGSKGDFFNIAQITGLLGQQNLRGQRVPLLLNNGKRSLPHYPFENLTVEQEYESRGFISSSFIHGLNPKEFYMHGMSGREGVSDKVVSVKGS</sequence>
<dbReference type="Gene3D" id="1.10.132.30">
    <property type="match status" value="1"/>
</dbReference>
<dbReference type="InterPro" id="IPR000722">
    <property type="entry name" value="RNA_pol_asu"/>
</dbReference>
<dbReference type="InterPro" id="IPR007083">
    <property type="entry name" value="RNA_pol_Rpb1_4"/>
</dbReference>
<feature type="domain" description="RNA polymerase N-terminal" evidence="6">
    <location>
        <begin position="2"/>
        <end position="89"/>
    </location>
</feature>
<dbReference type="Pfam" id="PF04983">
    <property type="entry name" value="RNA_pol_Rpb1_3"/>
    <property type="match status" value="1"/>
</dbReference>
<dbReference type="GO" id="GO:0003677">
    <property type="term" value="F:DNA binding"/>
    <property type="evidence" value="ECO:0007669"/>
    <property type="project" value="InterPro"/>
</dbReference>
<keyword evidence="3" id="KW-0808">Transferase</keyword>
<dbReference type="InterPro" id="IPR045867">
    <property type="entry name" value="DNA-dir_RpoC_beta_prime"/>
</dbReference>
<evidence type="ECO:0000256" key="2">
    <source>
        <dbReference type="ARBA" id="ARBA00022478"/>
    </source>
</evidence>
<dbReference type="GO" id="GO:0003899">
    <property type="term" value="F:DNA-directed RNA polymerase activity"/>
    <property type="evidence" value="ECO:0007669"/>
    <property type="project" value="UniProtKB-EC"/>
</dbReference>
<name>A0A6C0D028_9ZZZZ</name>
<dbReference type="PANTHER" id="PTHR19376">
    <property type="entry name" value="DNA-DIRECTED RNA POLYMERASE"/>
    <property type="match status" value="1"/>
</dbReference>
<accession>A0A6C0D028</accession>
<evidence type="ECO:0000313" key="7">
    <source>
        <dbReference type="EMBL" id="QHT09580.1"/>
    </source>
</evidence>
<evidence type="ECO:0000256" key="1">
    <source>
        <dbReference type="ARBA" id="ARBA00012418"/>
    </source>
</evidence>
<dbReference type="Gene3D" id="1.10.274.100">
    <property type="entry name" value="RNA polymerase Rpb1, domain 3"/>
    <property type="match status" value="1"/>
</dbReference>
<evidence type="ECO:0000256" key="5">
    <source>
        <dbReference type="ARBA" id="ARBA00023163"/>
    </source>
</evidence>
<dbReference type="SMART" id="SM00663">
    <property type="entry name" value="RPOLA_N"/>
    <property type="match status" value="1"/>
</dbReference>
<proteinExistence type="predicted"/>
<dbReference type="GO" id="GO:0000428">
    <property type="term" value="C:DNA-directed RNA polymerase complex"/>
    <property type="evidence" value="ECO:0007669"/>
    <property type="project" value="UniProtKB-KW"/>
</dbReference>
<dbReference type="InterPro" id="IPR038120">
    <property type="entry name" value="Rpb1_funnel_sf"/>
</dbReference>
<dbReference type="EMBL" id="MN739513">
    <property type="protein sequence ID" value="QHT09580.1"/>
    <property type="molecule type" value="Genomic_DNA"/>
</dbReference>
<dbReference type="Gene3D" id="2.40.40.20">
    <property type="match status" value="1"/>
</dbReference>
<dbReference type="AlphaFoldDB" id="A0A6C0D028"/>
<dbReference type="SUPFAM" id="SSF64484">
    <property type="entry name" value="beta and beta-prime subunits of DNA dependent RNA-polymerase"/>
    <property type="match status" value="1"/>
</dbReference>
<dbReference type="PANTHER" id="PTHR19376:SF32">
    <property type="entry name" value="DNA-DIRECTED RNA POLYMERASE III SUBUNIT RPC1"/>
    <property type="match status" value="1"/>
</dbReference>
<keyword evidence="2" id="KW-0240">DNA-directed RNA polymerase</keyword>
<dbReference type="InterPro" id="IPR007066">
    <property type="entry name" value="RNA_pol_Rpb1_3"/>
</dbReference>
<dbReference type="Pfam" id="PF00623">
    <property type="entry name" value="RNA_pol_Rpb1_2"/>
    <property type="match status" value="1"/>
</dbReference>
<organism evidence="7">
    <name type="scientific">viral metagenome</name>
    <dbReference type="NCBI Taxonomy" id="1070528"/>
    <lineage>
        <taxon>unclassified sequences</taxon>
        <taxon>metagenomes</taxon>
        <taxon>organismal metagenomes</taxon>
    </lineage>
</organism>
<evidence type="ECO:0000259" key="6">
    <source>
        <dbReference type="SMART" id="SM00663"/>
    </source>
</evidence>